<sequence>MYCLSSSTSLGESVFYHNIIPPFQIGPSLDASVNQIPNHIDQLNPMNKFPVNNFDPSFEPSLMTLINSKQSKKSRSGTKNKNNNNEKESEEKGKMKRRKFTEEEDKKLKKLVEEIGSKKWEDIAKLMPGRTGRQCRDRYQNYLIPGFFNGQWSQQEDDLLKLKYLEYGSQWSKITKFFSNRSANSLKNRWNYFVSRQITAPPNHGNGIILYRMPVKNNICEIKPCIVNNTDDNNNDGNNDDENLEKNDVIYESIINYTNSLDFIDIDSINENEELKIKDEYSFPYVSNDILI</sequence>
<feature type="domain" description="HTH myb-type" evidence="7">
    <location>
        <begin position="96"/>
        <end position="147"/>
    </location>
</feature>
<dbReference type="PROSITE" id="PS51294">
    <property type="entry name" value="HTH_MYB"/>
    <property type="match status" value="2"/>
</dbReference>
<evidence type="ECO:0008006" key="10">
    <source>
        <dbReference type="Google" id="ProtNLM"/>
    </source>
</evidence>
<dbReference type="EMBL" id="JAPFFF010000002">
    <property type="protein sequence ID" value="KAK8896937.1"/>
    <property type="molecule type" value="Genomic_DNA"/>
</dbReference>
<keyword evidence="2" id="KW-0238">DNA-binding</keyword>
<dbReference type="InterPro" id="IPR009057">
    <property type="entry name" value="Homeodomain-like_sf"/>
</dbReference>
<dbReference type="InterPro" id="IPR051575">
    <property type="entry name" value="Myb-like_DNA-bd"/>
</dbReference>
<keyword evidence="1" id="KW-0805">Transcription regulation</keyword>
<keyword evidence="4" id="KW-0539">Nucleus</keyword>
<dbReference type="Proteomes" id="UP001470230">
    <property type="component" value="Unassembled WGS sequence"/>
</dbReference>
<evidence type="ECO:0000259" key="6">
    <source>
        <dbReference type="PROSITE" id="PS50090"/>
    </source>
</evidence>
<feature type="domain" description="HTH myb-type" evidence="7">
    <location>
        <begin position="150"/>
        <end position="198"/>
    </location>
</feature>
<accession>A0ABR2L149</accession>
<dbReference type="InterPro" id="IPR001005">
    <property type="entry name" value="SANT/Myb"/>
</dbReference>
<gene>
    <name evidence="8" type="ORF">M9Y10_014864</name>
</gene>
<evidence type="ECO:0000256" key="1">
    <source>
        <dbReference type="ARBA" id="ARBA00023015"/>
    </source>
</evidence>
<evidence type="ECO:0000259" key="7">
    <source>
        <dbReference type="PROSITE" id="PS51294"/>
    </source>
</evidence>
<reference evidence="8 9" key="1">
    <citation type="submission" date="2024-04" db="EMBL/GenBank/DDBJ databases">
        <title>Tritrichomonas musculus Genome.</title>
        <authorList>
            <person name="Alves-Ferreira E."/>
            <person name="Grigg M."/>
            <person name="Lorenzi H."/>
            <person name="Galac M."/>
        </authorList>
    </citation>
    <scope>NUCLEOTIDE SEQUENCE [LARGE SCALE GENOMIC DNA]</scope>
    <source>
        <strain evidence="8 9">EAF2021</strain>
    </source>
</reference>
<keyword evidence="9" id="KW-1185">Reference proteome</keyword>
<dbReference type="PANTHER" id="PTHR46621:SF1">
    <property type="entry name" value="SNRNA-ACTIVATING PROTEIN COMPLEX SUBUNIT 4"/>
    <property type="match status" value="1"/>
</dbReference>
<protein>
    <recommendedName>
        <fullName evidence="10">Myb-like DNA-binding domain containing protein</fullName>
    </recommendedName>
</protein>
<dbReference type="Gene3D" id="1.10.10.60">
    <property type="entry name" value="Homeodomain-like"/>
    <property type="match status" value="2"/>
</dbReference>
<evidence type="ECO:0000256" key="5">
    <source>
        <dbReference type="SAM" id="MobiDB-lite"/>
    </source>
</evidence>
<evidence type="ECO:0000256" key="4">
    <source>
        <dbReference type="ARBA" id="ARBA00023242"/>
    </source>
</evidence>
<dbReference type="PROSITE" id="PS50090">
    <property type="entry name" value="MYB_LIKE"/>
    <property type="match status" value="2"/>
</dbReference>
<keyword evidence="3" id="KW-0804">Transcription</keyword>
<comment type="caution">
    <text evidence="8">The sequence shown here is derived from an EMBL/GenBank/DDBJ whole genome shotgun (WGS) entry which is preliminary data.</text>
</comment>
<feature type="domain" description="Myb-like" evidence="6">
    <location>
        <begin position="92"/>
        <end position="143"/>
    </location>
</feature>
<dbReference type="PANTHER" id="PTHR46621">
    <property type="entry name" value="SNRNA-ACTIVATING PROTEIN COMPLEX SUBUNIT 4"/>
    <property type="match status" value="1"/>
</dbReference>
<organism evidence="8 9">
    <name type="scientific">Tritrichomonas musculus</name>
    <dbReference type="NCBI Taxonomy" id="1915356"/>
    <lineage>
        <taxon>Eukaryota</taxon>
        <taxon>Metamonada</taxon>
        <taxon>Parabasalia</taxon>
        <taxon>Tritrichomonadida</taxon>
        <taxon>Tritrichomonadidae</taxon>
        <taxon>Tritrichomonas</taxon>
    </lineage>
</organism>
<evidence type="ECO:0000313" key="9">
    <source>
        <dbReference type="Proteomes" id="UP001470230"/>
    </source>
</evidence>
<feature type="compositionally biased region" description="Basic and acidic residues" evidence="5">
    <location>
        <begin position="84"/>
        <end position="93"/>
    </location>
</feature>
<dbReference type="InterPro" id="IPR017930">
    <property type="entry name" value="Myb_dom"/>
</dbReference>
<feature type="region of interest" description="Disordered" evidence="5">
    <location>
        <begin position="67"/>
        <end position="103"/>
    </location>
</feature>
<name>A0ABR2L149_9EUKA</name>
<feature type="domain" description="Myb-like" evidence="6">
    <location>
        <begin position="150"/>
        <end position="194"/>
    </location>
</feature>
<proteinExistence type="predicted"/>
<dbReference type="CDD" id="cd00167">
    <property type="entry name" value="SANT"/>
    <property type="match status" value="2"/>
</dbReference>
<dbReference type="SUPFAM" id="SSF46689">
    <property type="entry name" value="Homeodomain-like"/>
    <property type="match status" value="1"/>
</dbReference>
<evidence type="ECO:0000313" key="8">
    <source>
        <dbReference type="EMBL" id="KAK8896937.1"/>
    </source>
</evidence>
<evidence type="ECO:0000256" key="3">
    <source>
        <dbReference type="ARBA" id="ARBA00023163"/>
    </source>
</evidence>
<evidence type="ECO:0000256" key="2">
    <source>
        <dbReference type="ARBA" id="ARBA00023125"/>
    </source>
</evidence>
<dbReference type="Pfam" id="PF00249">
    <property type="entry name" value="Myb_DNA-binding"/>
    <property type="match status" value="2"/>
</dbReference>
<dbReference type="SMART" id="SM00717">
    <property type="entry name" value="SANT"/>
    <property type="match status" value="2"/>
</dbReference>